<accession>A0ABT1Z432</accession>
<protein>
    <submittedName>
        <fullName evidence="1">Uncharacterized protein</fullName>
    </submittedName>
</protein>
<dbReference type="EMBL" id="JANKJG010000012">
    <property type="protein sequence ID" value="MCR8827884.1"/>
    <property type="molecule type" value="Genomic_DNA"/>
</dbReference>
<evidence type="ECO:0000313" key="1">
    <source>
        <dbReference type="EMBL" id="MCR8827884.1"/>
    </source>
</evidence>
<comment type="caution">
    <text evidence="1">The sequence shown here is derived from an EMBL/GenBank/DDBJ whole genome shotgun (WGS) entry which is preliminary data.</text>
</comment>
<sequence>MPNETAARCVLQEARDRRLSVYPDEFGLKLDICDVTLWIRQKFRLPSVHVWVDRHYVHRGKDISGVTVILSPALPDPLTTAAREAFLALGYDIEDTGADIYGHPPCDGFHSRHEAIHAFGRIESVLRSWRSL</sequence>
<reference evidence="1" key="1">
    <citation type="submission" date="2022-07" db="EMBL/GenBank/DDBJ databases">
        <title>Pseudosulfitobacter sp. strain AP-MA-4, whole genome sequence.</title>
        <authorList>
            <person name="Jiang Y."/>
        </authorList>
    </citation>
    <scope>NUCLEOTIDE SEQUENCE</scope>
    <source>
        <strain evidence="1">AP-MA-4</strain>
    </source>
</reference>
<dbReference type="Proteomes" id="UP001165396">
    <property type="component" value="Unassembled WGS sequence"/>
</dbReference>
<proteinExistence type="predicted"/>
<gene>
    <name evidence="1" type="ORF">NTA49_15185</name>
</gene>
<evidence type="ECO:0000313" key="2">
    <source>
        <dbReference type="Proteomes" id="UP001165396"/>
    </source>
</evidence>
<organism evidence="1 2">
    <name type="scientific">Pseudosulfitobacter koreensis</name>
    <dbReference type="NCBI Taxonomy" id="2968472"/>
    <lineage>
        <taxon>Bacteria</taxon>
        <taxon>Pseudomonadati</taxon>
        <taxon>Pseudomonadota</taxon>
        <taxon>Alphaproteobacteria</taxon>
        <taxon>Rhodobacterales</taxon>
        <taxon>Roseobacteraceae</taxon>
        <taxon>Pseudosulfitobacter</taxon>
    </lineage>
</organism>
<name>A0ABT1Z432_9RHOB</name>
<keyword evidence="2" id="KW-1185">Reference proteome</keyword>
<dbReference type="RefSeq" id="WP_258295654.1">
    <property type="nucleotide sequence ID" value="NZ_JANKJG010000012.1"/>
</dbReference>